<reference evidence="1 2" key="1">
    <citation type="submission" date="2016-08" db="EMBL/GenBank/DDBJ databases">
        <title>Genome-based comparison of Moorella thermoacetic strains.</title>
        <authorList>
            <person name="Poehlein A."/>
            <person name="Bengelsdorf F.R."/>
            <person name="Esser C."/>
            <person name="Duerre P."/>
            <person name="Daniel R."/>
        </authorList>
    </citation>
    <scope>NUCLEOTIDE SEQUENCE [LARGE SCALE GENOMIC DNA]</scope>
    <source>
        <strain evidence="1 2">DSM 21394</strain>
    </source>
</reference>
<dbReference type="Pfam" id="PF20126">
    <property type="entry name" value="TumE"/>
    <property type="match status" value="1"/>
</dbReference>
<comment type="caution">
    <text evidence="1">The sequence shown here is derived from an EMBL/GenBank/DDBJ whole genome shotgun (WGS) entry which is preliminary data.</text>
</comment>
<sequence>MIEEYFDFLKKIASTFAFTQEFRLVKEAVTLNRGFIRFIIKFVDGSELHVFEHVDTHLHKTDYSYHWQDKNKKLIKRWDNAAHHPEIKTRPHHMHEVDQIKPSLEPTLTEILKIVENNF</sequence>
<evidence type="ECO:0000313" key="1">
    <source>
        <dbReference type="EMBL" id="OIQ54269.1"/>
    </source>
</evidence>
<gene>
    <name evidence="1" type="ORF">MOTE_24640</name>
</gene>
<dbReference type="AlphaFoldDB" id="A0A1J5NQZ5"/>
<dbReference type="InterPro" id="IPR045397">
    <property type="entry name" value="TumE-like"/>
</dbReference>
<dbReference type="OrthoDB" id="572460at2"/>
<organism evidence="1 2">
    <name type="scientific">Neomoorella thermoacetica</name>
    <name type="common">Clostridium thermoaceticum</name>
    <dbReference type="NCBI Taxonomy" id="1525"/>
    <lineage>
        <taxon>Bacteria</taxon>
        <taxon>Bacillati</taxon>
        <taxon>Bacillota</taxon>
        <taxon>Clostridia</taxon>
        <taxon>Neomoorellales</taxon>
        <taxon>Neomoorellaceae</taxon>
        <taxon>Neomoorella</taxon>
    </lineage>
</organism>
<evidence type="ECO:0000313" key="2">
    <source>
        <dbReference type="Proteomes" id="UP000182811"/>
    </source>
</evidence>
<dbReference type="Proteomes" id="UP000182811">
    <property type="component" value="Unassembled WGS sequence"/>
</dbReference>
<name>A0A1J5NQZ5_NEOTH</name>
<protein>
    <submittedName>
        <fullName evidence="1">Uncharacterized protein</fullName>
    </submittedName>
</protein>
<proteinExistence type="predicted"/>
<dbReference type="EMBL" id="MDDC01000030">
    <property type="protein sequence ID" value="OIQ54269.1"/>
    <property type="molecule type" value="Genomic_DNA"/>
</dbReference>
<accession>A0A1J5NQZ5</accession>